<evidence type="ECO:0000256" key="6">
    <source>
        <dbReference type="ARBA" id="ARBA00023273"/>
    </source>
</evidence>
<feature type="compositionally biased region" description="Acidic residues" evidence="7">
    <location>
        <begin position="478"/>
        <end position="493"/>
    </location>
</feature>
<evidence type="ECO:0000256" key="1">
    <source>
        <dbReference type="ARBA" id="ARBA00004138"/>
    </source>
</evidence>
<dbReference type="PANTHER" id="PTHR21547:SF0">
    <property type="entry name" value="CLUSTERIN-ASSOCIATED PROTEIN 1"/>
    <property type="match status" value="1"/>
</dbReference>
<feature type="compositionally biased region" description="Gly residues" evidence="7">
    <location>
        <begin position="314"/>
        <end position="328"/>
    </location>
</feature>
<dbReference type="GO" id="GO:0060271">
    <property type="term" value="P:cilium assembly"/>
    <property type="evidence" value="ECO:0007669"/>
    <property type="project" value="TreeGrafter"/>
</dbReference>
<sequence length="493" mass="55000">MSFRELRSFSETMRLLGYPRLISMESFREPNVELVADCLYWLINRYEPSAEVTFNIEREHNRVTFFKQVCEVALAKGRIKLNVKKLYQADGHAVQEMLKLANVLKKAMKATDAEEPDFTALQQMAAQKNVSDAKAVQQLCSELTADGSSLFFLVEGELQSRGDRQRILSRATEVGEFERRLRELLTSVAQQVEQYQQSIVNLNADESNLEQKIENKKAHLERAQKQYKSAMATNPAFLKEYENHEKKLQAQFVNYLEQYRNLEFLEHQVAKYNAKEDAVLEEQETKLKVMRERLRKEELKNIRADGGTRRPSGRRGGGSSSGGGGGMVPVGSDDEDDGDDYVPRASGGVRVRNAAEEDSSGDESSSSGDDDSDSEDSGPRQQRVPNHHQQQQQRPQNAVGHSRGQLGRGTTSSGDDNNEEDESLLNQMRRPRVATGARPPAAGGERTRYPTNNAAEDNSSSDADSSDLSTSTSSGEFSSDDTSDYSGSDDSDI</sequence>
<feature type="region of interest" description="Disordered" evidence="7">
    <location>
        <begin position="298"/>
        <end position="493"/>
    </location>
</feature>
<dbReference type="InterPro" id="IPR019366">
    <property type="entry name" value="Clusterin-associated_protein-1"/>
</dbReference>
<dbReference type="Proteomes" id="UP001430356">
    <property type="component" value="Unassembled WGS sequence"/>
</dbReference>
<feature type="compositionally biased region" description="Low complexity" evidence="7">
    <location>
        <begin position="379"/>
        <end position="397"/>
    </location>
</feature>
<gene>
    <name evidence="8" type="ORF">NESM_000084300</name>
</gene>
<keyword evidence="4" id="KW-0175">Coiled coil</keyword>
<reference evidence="8 9" key="1">
    <citation type="journal article" date="2021" name="MBio">
        <title>A New Model Trypanosomatid, Novymonas esmeraldas: Genomic Perception of Its 'Candidatus Pandoraea novymonadis' Endosymbiont.</title>
        <authorList>
            <person name="Zakharova A."/>
            <person name="Saura A."/>
            <person name="Butenko A."/>
            <person name="Podesvova L."/>
            <person name="Warmusova S."/>
            <person name="Kostygov A.Y."/>
            <person name="Nenarokova A."/>
            <person name="Lukes J."/>
            <person name="Opperdoes F.R."/>
            <person name="Yurchenko V."/>
        </authorList>
    </citation>
    <scope>NUCLEOTIDE SEQUENCE [LARGE SCALE GENOMIC DNA]</scope>
    <source>
        <strain evidence="8 9">E262AT.01</strain>
    </source>
</reference>
<feature type="compositionally biased region" description="Basic and acidic residues" evidence="7">
    <location>
        <begin position="298"/>
        <end position="308"/>
    </location>
</feature>
<evidence type="ECO:0000256" key="5">
    <source>
        <dbReference type="ARBA" id="ARBA00023069"/>
    </source>
</evidence>
<evidence type="ECO:0000256" key="3">
    <source>
        <dbReference type="ARBA" id="ARBA00022794"/>
    </source>
</evidence>
<dbReference type="Pfam" id="PF10234">
    <property type="entry name" value="Cluap1"/>
    <property type="match status" value="1"/>
</dbReference>
<dbReference type="PANTHER" id="PTHR21547">
    <property type="entry name" value="CLUSTERIN ASSOCIATED PROTEIN 1"/>
    <property type="match status" value="1"/>
</dbReference>
<keyword evidence="9" id="KW-1185">Reference proteome</keyword>
<dbReference type="GO" id="GO:0030992">
    <property type="term" value="C:intraciliary transport particle B"/>
    <property type="evidence" value="ECO:0007669"/>
    <property type="project" value="TreeGrafter"/>
</dbReference>
<evidence type="ECO:0000256" key="4">
    <source>
        <dbReference type="ARBA" id="ARBA00023054"/>
    </source>
</evidence>
<evidence type="ECO:0000256" key="7">
    <source>
        <dbReference type="SAM" id="MobiDB-lite"/>
    </source>
</evidence>
<comment type="caution">
    <text evidence="8">The sequence shown here is derived from an EMBL/GenBank/DDBJ whole genome shotgun (WGS) entry which is preliminary data.</text>
</comment>
<evidence type="ECO:0000313" key="8">
    <source>
        <dbReference type="EMBL" id="KAK7200312.1"/>
    </source>
</evidence>
<name>A0AAW0F188_9TRYP</name>
<dbReference type="EMBL" id="JAECZO010000005">
    <property type="protein sequence ID" value="KAK7200312.1"/>
    <property type="molecule type" value="Genomic_DNA"/>
</dbReference>
<protein>
    <submittedName>
        <fullName evidence="8">Intraflagellar transport protein A1</fullName>
    </submittedName>
</protein>
<evidence type="ECO:0000313" key="9">
    <source>
        <dbReference type="Proteomes" id="UP001430356"/>
    </source>
</evidence>
<proteinExistence type="inferred from homology"/>
<comment type="subcellular location">
    <subcellularLocation>
        <location evidence="1">Cell projection</location>
        <location evidence="1">Cilium</location>
    </subcellularLocation>
</comment>
<keyword evidence="6" id="KW-0966">Cell projection</keyword>
<accession>A0AAW0F188</accession>
<feature type="compositionally biased region" description="Low complexity" evidence="7">
    <location>
        <begin position="457"/>
        <end position="477"/>
    </location>
</feature>
<dbReference type="GO" id="GO:0005929">
    <property type="term" value="C:cilium"/>
    <property type="evidence" value="ECO:0007669"/>
    <property type="project" value="UniProtKB-SubCell"/>
</dbReference>
<keyword evidence="5" id="KW-0969">Cilium</keyword>
<dbReference type="AlphaFoldDB" id="A0AAW0F188"/>
<keyword evidence="3" id="KW-0970">Cilium biogenesis/degradation</keyword>
<organism evidence="8 9">
    <name type="scientific">Novymonas esmeraldas</name>
    <dbReference type="NCBI Taxonomy" id="1808958"/>
    <lineage>
        <taxon>Eukaryota</taxon>
        <taxon>Discoba</taxon>
        <taxon>Euglenozoa</taxon>
        <taxon>Kinetoplastea</taxon>
        <taxon>Metakinetoplastina</taxon>
        <taxon>Trypanosomatida</taxon>
        <taxon>Trypanosomatidae</taxon>
        <taxon>Novymonas</taxon>
    </lineage>
</organism>
<dbReference type="GO" id="GO:0005815">
    <property type="term" value="C:microtubule organizing center"/>
    <property type="evidence" value="ECO:0007669"/>
    <property type="project" value="TreeGrafter"/>
</dbReference>
<comment type="similarity">
    <text evidence="2">Belongs to the CLUAP1 family.</text>
</comment>
<evidence type="ECO:0000256" key="2">
    <source>
        <dbReference type="ARBA" id="ARBA00008340"/>
    </source>
</evidence>